<dbReference type="AlphaFoldDB" id="A0A2T6A6G9"/>
<keyword evidence="1" id="KW-1133">Transmembrane helix</keyword>
<organism evidence="2 3">
    <name type="scientific">Gemmobacter caeni</name>
    <dbReference type="NCBI Taxonomy" id="589035"/>
    <lineage>
        <taxon>Bacteria</taxon>
        <taxon>Pseudomonadati</taxon>
        <taxon>Pseudomonadota</taxon>
        <taxon>Alphaproteobacteria</taxon>
        <taxon>Rhodobacterales</taxon>
        <taxon>Paracoccaceae</taxon>
        <taxon>Gemmobacter</taxon>
    </lineage>
</organism>
<feature type="transmembrane region" description="Helical" evidence="1">
    <location>
        <begin position="12"/>
        <end position="31"/>
    </location>
</feature>
<keyword evidence="1" id="KW-0812">Transmembrane</keyword>
<dbReference type="RefSeq" id="WP_158640807.1">
    <property type="nucleotide sequence ID" value="NZ_QBKP01000038.1"/>
</dbReference>
<accession>A0A2T6A6G9</accession>
<evidence type="ECO:0000313" key="3">
    <source>
        <dbReference type="Proteomes" id="UP000244224"/>
    </source>
</evidence>
<sequence length="91" mass="9901">MTVQFDNKISLGHVISIVTVLAACIMGYATLSARQERLSADVLAMQHAAEAREGRIRAVEIAQASQSSDLRSIQIGISRIEAQLEKLQPKP</sequence>
<protein>
    <submittedName>
        <fullName evidence="2">Uncharacterized protein</fullName>
    </submittedName>
</protein>
<keyword evidence="1" id="KW-0472">Membrane</keyword>
<comment type="caution">
    <text evidence="2">The sequence shown here is derived from an EMBL/GenBank/DDBJ whole genome shotgun (WGS) entry which is preliminary data.</text>
</comment>
<dbReference type="OrthoDB" id="7873802at2"/>
<dbReference type="Proteomes" id="UP000244224">
    <property type="component" value="Unassembled WGS sequence"/>
</dbReference>
<keyword evidence="3" id="KW-1185">Reference proteome</keyword>
<gene>
    <name evidence="2" type="ORF">C8N34_13814</name>
</gene>
<reference evidence="2 3" key="1">
    <citation type="submission" date="2018-04" db="EMBL/GenBank/DDBJ databases">
        <title>Genomic Encyclopedia of Archaeal and Bacterial Type Strains, Phase II (KMG-II): from individual species to whole genera.</title>
        <authorList>
            <person name="Goeker M."/>
        </authorList>
    </citation>
    <scope>NUCLEOTIDE SEQUENCE [LARGE SCALE GENOMIC DNA]</scope>
    <source>
        <strain evidence="2 3">DSM 21823</strain>
    </source>
</reference>
<proteinExistence type="predicted"/>
<evidence type="ECO:0000313" key="2">
    <source>
        <dbReference type="EMBL" id="PTX39411.1"/>
    </source>
</evidence>
<dbReference type="EMBL" id="QBKP01000038">
    <property type="protein sequence ID" value="PTX39411.1"/>
    <property type="molecule type" value="Genomic_DNA"/>
</dbReference>
<name>A0A2T6A6G9_9RHOB</name>
<evidence type="ECO:0000256" key="1">
    <source>
        <dbReference type="SAM" id="Phobius"/>
    </source>
</evidence>